<feature type="domain" description="DUF6536" evidence="3">
    <location>
        <begin position="3"/>
        <end position="129"/>
    </location>
</feature>
<organism evidence="4 5">
    <name type="scientific">Setomelanomma holmii</name>
    <dbReference type="NCBI Taxonomy" id="210430"/>
    <lineage>
        <taxon>Eukaryota</taxon>
        <taxon>Fungi</taxon>
        <taxon>Dikarya</taxon>
        <taxon>Ascomycota</taxon>
        <taxon>Pezizomycotina</taxon>
        <taxon>Dothideomycetes</taxon>
        <taxon>Pleosporomycetidae</taxon>
        <taxon>Pleosporales</taxon>
        <taxon>Pleosporineae</taxon>
        <taxon>Phaeosphaeriaceae</taxon>
        <taxon>Setomelanomma</taxon>
    </lineage>
</organism>
<dbReference type="InterPro" id="IPR046623">
    <property type="entry name" value="DUF6536"/>
</dbReference>
<accession>A0A9P4H7Y3</accession>
<gene>
    <name evidence="4" type="ORF">EK21DRAFT_67929</name>
</gene>
<evidence type="ECO:0000259" key="3">
    <source>
        <dbReference type="Pfam" id="PF20163"/>
    </source>
</evidence>
<evidence type="ECO:0000256" key="2">
    <source>
        <dbReference type="SAM" id="SignalP"/>
    </source>
</evidence>
<dbReference type="EMBL" id="ML978202">
    <property type="protein sequence ID" value="KAF2029335.1"/>
    <property type="molecule type" value="Genomic_DNA"/>
</dbReference>
<feature type="transmembrane region" description="Helical" evidence="1">
    <location>
        <begin position="281"/>
        <end position="300"/>
    </location>
</feature>
<sequence>FCGCVVVALTLLLNLSATVYVHLSSVQETGSKQPLHPRLFLGSCTTALKLNTYVHFLINVLSTLILSSSNLFMQHLLSPTRAEVDKVHKQQLWVAIGIYNWGNLRFISCRNRVLWTVLAFSSLPLHLLYILEMEFGAADQNAFLQLGLSIVQESRSMQDLKRKSSMMRGFLAIVLFANTWQLLISLQYICTNALLTCFYVESEWQGYGTKRKSLRVSSPLGKQRSTYFLSLPWRYALPLTATFTILHWTLSQSMFLTVIAVNNSGGLASELLFLGTSPKPLMLTVAIGGLLLLVFAGICLRICKGVLPQGGSCSAIISAACHRPEEDRDAALKPVQWGEVHAVELKALISTAHAARQLDEHKIPATADYAVEDTGFQRPGHCCFTSYNVTHPNEGRQYC</sequence>
<feature type="signal peptide" evidence="2">
    <location>
        <begin position="1"/>
        <end position="18"/>
    </location>
</feature>
<keyword evidence="1" id="KW-1133">Transmembrane helix</keyword>
<proteinExistence type="predicted"/>
<dbReference type="Proteomes" id="UP000799777">
    <property type="component" value="Unassembled WGS sequence"/>
</dbReference>
<feature type="non-terminal residue" evidence="4">
    <location>
        <position position="1"/>
    </location>
</feature>
<comment type="caution">
    <text evidence="4">The sequence shown here is derived from an EMBL/GenBank/DDBJ whole genome shotgun (WGS) entry which is preliminary data.</text>
</comment>
<dbReference type="PANTHER" id="PTHR35395">
    <property type="entry name" value="DUF6536 DOMAIN-CONTAINING PROTEIN"/>
    <property type="match status" value="1"/>
</dbReference>
<evidence type="ECO:0000256" key="1">
    <source>
        <dbReference type="SAM" id="Phobius"/>
    </source>
</evidence>
<keyword evidence="5" id="KW-1185">Reference proteome</keyword>
<keyword evidence="1" id="KW-0472">Membrane</keyword>
<reference evidence="4" key="1">
    <citation type="journal article" date="2020" name="Stud. Mycol.">
        <title>101 Dothideomycetes genomes: a test case for predicting lifestyles and emergence of pathogens.</title>
        <authorList>
            <person name="Haridas S."/>
            <person name="Albert R."/>
            <person name="Binder M."/>
            <person name="Bloem J."/>
            <person name="Labutti K."/>
            <person name="Salamov A."/>
            <person name="Andreopoulos B."/>
            <person name="Baker S."/>
            <person name="Barry K."/>
            <person name="Bills G."/>
            <person name="Bluhm B."/>
            <person name="Cannon C."/>
            <person name="Castanera R."/>
            <person name="Culley D."/>
            <person name="Daum C."/>
            <person name="Ezra D."/>
            <person name="Gonzalez J."/>
            <person name="Henrissat B."/>
            <person name="Kuo A."/>
            <person name="Liang C."/>
            <person name="Lipzen A."/>
            <person name="Lutzoni F."/>
            <person name="Magnuson J."/>
            <person name="Mondo S."/>
            <person name="Nolan M."/>
            <person name="Ohm R."/>
            <person name="Pangilinan J."/>
            <person name="Park H.-J."/>
            <person name="Ramirez L."/>
            <person name="Alfaro M."/>
            <person name="Sun H."/>
            <person name="Tritt A."/>
            <person name="Yoshinaga Y."/>
            <person name="Zwiers L.-H."/>
            <person name="Turgeon B."/>
            <person name="Goodwin S."/>
            <person name="Spatafora J."/>
            <person name="Crous P."/>
            <person name="Grigoriev I."/>
        </authorList>
    </citation>
    <scope>NUCLEOTIDE SEQUENCE</scope>
    <source>
        <strain evidence="4">CBS 110217</strain>
    </source>
</reference>
<name>A0A9P4H7Y3_9PLEO</name>
<dbReference type="PANTHER" id="PTHR35395:SF1">
    <property type="entry name" value="DUF6536 DOMAIN-CONTAINING PROTEIN"/>
    <property type="match status" value="1"/>
</dbReference>
<evidence type="ECO:0000313" key="5">
    <source>
        <dbReference type="Proteomes" id="UP000799777"/>
    </source>
</evidence>
<keyword evidence="2" id="KW-0732">Signal</keyword>
<dbReference type="AlphaFoldDB" id="A0A9P4H7Y3"/>
<evidence type="ECO:0000313" key="4">
    <source>
        <dbReference type="EMBL" id="KAF2029335.1"/>
    </source>
</evidence>
<feature type="transmembrane region" description="Helical" evidence="1">
    <location>
        <begin position="235"/>
        <end position="261"/>
    </location>
</feature>
<feature type="transmembrane region" description="Helical" evidence="1">
    <location>
        <begin position="166"/>
        <end position="186"/>
    </location>
</feature>
<feature type="transmembrane region" description="Helical" evidence="1">
    <location>
        <begin position="53"/>
        <end position="73"/>
    </location>
</feature>
<feature type="chain" id="PRO_5040429528" description="DUF6536 domain-containing protein" evidence="2">
    <location>
        <begin position="19"/>
        <end position="399"/>
    </location>
</feature>
<protein>
    <recommendedName>
        <fullName evidence="3">DUF6536 domain-containing protein</fullName>
    </recommendedName>
</protein>
<dbReference type="OrthoDB" id="5429634at2759"/>
<dbReference type="Pfam" id="PF20163">
    <property type="entry name" value="DUF6536"/>
    <property type="match status" value="1"/>
</dbReference>
<keyword evidence="1" id="KW-0812">Transmembrane</keyword>
<feature type="transmembrane region" description="Helical" evidence="1">
    <location>
        <begin position="113"/>
        <end position="131"/>
    </location>
</feature>